<dbReference type="EMBL" id="GGEC01034016">
    <property type="protein sequence ID" value="MBX14500.1"/>
    <property type="molecule type" value="Transcribed_RNA"/>
</dbReference>
<organism evidence="2">
    <name type="scientific">Rhizophora mucronata</name>
    <name type="common">Asiatic mangrove</name>
    <dbReference type="NCBI Taxonomy" id="61149"/>
    <lineage>
        <taxon>Eukaryota</taxon>
        <taxon>Viridiplantae</taxon>
        <taxon>Streptophyta</taxon>
        <taxon>Embryophyta</taxon>
        <taxon>Tracheophyta</taxon>
        <taxon>Spermatophyta</taxon>
        <taxon>Magnoliopsida</taxon>
        <taxon>eudicotyledons</taxon>
        <taxon>Gunneridae</taxon>
        <taxon>Pentapetalae</taxon>
        <taxon>rosids</taxon>
        <taxon>fabids</taxon>
        <taxon>Malpighiales</taxon>
        <taxon>Rhizophoraceae</taxon>
        <taxon>Rhizophora</taxon>
    </lineage>
</organism>
<name>A0A2P2L967_RHIMU</name>
<evidence type="ECO:0000256" key="1">
    <source>
        <dbReference type="SAM" id="MobiDB-lite"/>
    </source>
</evidence>
<accession>A0A2P2L967</accession>
<evidence type="ECO:0000313" key="2">
    <source>
        <dbReference type="EMBL" id="MBX14500.1"/>
    </source>
</evidence>
<dbReference type="AlphaFoldDB" id="A0A2P2L967"/>
<proteinExistence type="predicted"/>
<reference evidence="2" key="1">
    <citation type="submission" date="2018-02" db="EMBL/GenBank/DDBJ databases">
        <title>Rhizophora mucronata_Transcriptome.</title>
        <authorList>
            <person name="Meera S.P."/>
            <person name="Sreeshan A."/>
            <person name="Augustine A."/>
        </authorList>
    </citation>
    <scope>NUCLEOTIDE SEQUENCE</scope>
    <source>
        <tissue evidence="2">Leaf</tissue>
    </source>
</reference>
<feature type="region of interest" description="Disordered" evidence="1">
    <location>
        <begin position="29"/>
        <end position="56"/>
    </location>
</feature>
<protein>
    <submittedName>
        <fullName evidence="2">Uncharacterized protein</fullName>
    </submittedName>
</protein>
<sequence length="87" mass="9770">MDSNGGVEKTEEDLRREIDELLRQQRQINERLRDPRGLRRGGLSAGGPRNSATIGGRHRGFVRPVFVSLIGSSSLRNYYSLLIISAF</sequence>